<sequence>MTSTQAFGAIPAGTITWDGLLTGALTVPGTFFAALLAFWLQSRHGARQGLVEAVESLRELVMRVASAPAQTDGPWVPGGARRLTEDDARLFVELGERIARVRSRCGRRDRALAAGLRDAHLSVIAAAVTGETAEAAAVWRFLDAWLDSRGGVRSGRITIEALRPGRRTGKPAVPTRA</sequence>
<dbReference type="AlphaFoldDB" id="A0A418KK33"/>
<keyword evidence="1" id="KW-0472">Membrane</keyword>
<keyword evidence="3" id="KW-1185">Reference proteome</keyword>
<dbReference type="RefSeq" id="WP_119662165.1">
    <property type="nucleotide sequence ID" value="NZ_QUAL01000295.1"/>
</dbReference>
<comment type="caution">
    <text evidence="2">The sequence shown here is derived from an EMBL/GenBank/DDBJ whole genome shotgun (WGS) entry which is preliminary data.</text>
</comment>
<proteinExistence type="predicted"/>
<reference evidence="2 3" key="1">
    <citation type="submission" date="2018-09" db="EMBL/GenBank/DDBJ databases">
        <title>Isolation, diversity and antifungal activity of actinobacteria from wheat.</title>
        <authorList>
            <person name="Han C."/>
        </authorList>
    </citation>
    <scope>NUCLEOTIDE SEQUENCE [LARGE SCALE GENOMIC DNA]</scope>
    <source>
        <strain evidence="2 3">NEAU-YY265</strain>
    </source>
</reference>
<accession>A0A418KK33</accession>
<gene>
    <name evidence="2" type="ORF">DY240_23465</name>
</gene>
<dbReference type="EMBL" id="QUAL01000295">
    <property type="protein sequence ID" value="RIQ15867.1"/>
    <property type="molecule type" value="Genomic_DNA"/>
</dbReference>
<keyword evidence="1" id="KW-1133">Transmembrane helix</keyword>
<organism evidence="2 3">
    <name type="scientific">Jiangella rhizosphaerae</name>
    <dbReference type="NCBI Taxonomy" id="2293569"/>
    <lineage>
        <taxon>Bacteria</taxon>
        <taxon>Bacillati</taxon>
        <taxon>Actinomycetota</taxon>
        <taxon>Actinomycetes</taxon>
        <taxon>Jiangellales</taxon>
        <taxon>Jiangellaceae</taxon>
        <taxon>Jiangella</taxon>
    </lineage>
</organism>
<dbReference type="OrthoDB" id="5184446at2"/>
<evidence type="ECO:0000313" key="3">
    <source>
        <dbReference type="Proteomes" id="UP000284057"/>
    </source>
</evidence>
<keyword evidence="1" id="KW-0812">Transmembrane</keyword>
<evidence type="ECO:0000313" key="2">
    <source>
        <dbReference type="EMBL" id="RIQ15867.1"/>
    </source>
</evidence>
<protein>
    <submittedName>
        <fullName evidence="2">Uncharacterized protein</fullName>
    </submittedName>
</protein>
<dbReference type="Proteomes" id="UP000284057">
    <property type="component" value="Unassembled WGS sequence"/>
</dbReference>
<name>A0A418KK33_9ACTN</name>
<feature type="transmembrane region" description="Helical" evidence="1">
    <location>
        <begin position="20"/>
        <end position="40"/>
    </location>
</feature>
<evidence type="ECO:0000256" key="1">
    <source>
        <dbReference type="SAM" id="Phobius"/>
    </source>
</evidence>